<evidence type="ECO:0000313" key="2">
    <source>
        <dbReference type="Proteomes" id="UP001147733"/>
    </source>
</evidence>
<proteinExistence type="predicted"/>
<dbReference type="EMBL" id="JAPQKT010000001">
    <property type="protein sequence ID" value="KAJ5242550.1"/>
    <property type="molecule type" value="Genomic_DNA"/>
</dbReference>
<accession>A0A9W9PDS1</accession>
<keyword evidence="2" id="KW-1185">Reference proteome</keyword>
<evidence type="ECO:0000313" key="1">
    <source>
        <dbReference type="EMBL" id="KAJ5242550.1"/>
    </source>
</evidence>
<dbReference type="RefSeq" id="XP_056505554.1">
    <property type="nucleotide sequence ID" value="XM_056639797.1"/>
</dbReference>
<protein>
    <submittedName>
        <fullName evidence="1">Uncharacterized protein</fullName>
    </submittedName>
</protein>
<dbReference type="Proteomes" id="UP001147733">
    <property type="component" value="Unassembled WGS sequence"/>
</dbReference>
<reference evidence="1" key="1">
    <citation type="submission" date="2022-11" db="EMBL/GenBank/DDBJ databases">
        <authorList>
            <person name="Petersen C."/>
        </authorList>
    </citation>
    <scope>NUCLEOTIDE SEQUENCE</scope>
    <source>
        <strain evidence="1">IBT 23319</strain>
    </source>
</reference>
<dbReference type="GeneID" id="81378964"/>
<reference evidence="1" key="2">
    <citation type="journal article" date="2023" name="IMA Fungus">
        <title>Comparative genomic study of the Penicillium genus elucidates a diverse pangenome and 15 lateral gene transfer events.</title>
        <authorList>
            <person name="Petersen C."/>
            <person name="Sorensen T."/>
            <person name="Nielsen M.R."/>
            <person name="Sondergaard T.E."/>
            <person name="Sorensen J.L."/>
            <person name="Fitzpatrick D.A."/>
            <person name="Frisvad J.C."/>
            <person name="Nielsen K.L."/>
        </authorList>
    </citation>
    <scope>NUCLEOTIDE SEQUENCE</scope>
    <source>
        <strain evidence="1">IBT 23319</strain>
    </source>
</reference>
<name>A0A9W9PDS1_PENCI</name>
<sequence>MPFCSYALYRGRNDFSGLTERYVVITPNRAIADQFYRGIQEQVIFRNSNVEVRPERLAANMWTWEATAADDLREVIDRINSGSPSDIMLETEYLRTLRGKVYIQKCGEYESRVFPYVHDYGIADHISGNTFFIRNQFAPNEFWYFEKGTVRVSTRNRSRFRIETAKRSNIKDLVMVDSDMVTLSHVQGSNQTPISVDEEGYLFSGNGKNRAIEFGCFKGSFETQIFSKPISNSVFEDGKSSELIGYPQLAWGDSASEEKTGQVWELC</sequence>
<dbReference type="AlphaFoldDB" id="A0A9W9PDS1"/>
<comment type="caution">
    <text evidence="1">The sequence shown here is derived from an EMBL/GenBank/DDBJ whole genome shotgun (WGS) entry which is preliminary data.</text>
</comment>
<organism evidence="1 2">
    <name type="scientific">Penicillium citrinum</name>
    <dbReference type="NCBI Taxonomy" id="5077"/>
    <lineage>
        <taxon>Eukaryota</taxon>
        <taxon>Fungi</taxon>
        <taxon>Dikarya</taxon>
        <taxon>Ascomycota</taxon>
        <taxon>Pezizomycotina</taxon>
        <taxon>Eurotiomycetes</taxon>
        <taxon>Eurotiomycetidae</taxon>
        <taxon>Eurotiales</taxon>
        <taxon>Aspergillaceae</taxon>
        <taxon>Penicillium</taxon>
    </lineage>
</organism>
<dbReference type="OrthoDB" id="5364171at2759"/>
<gene>
    <name evidence="1" type="ORF">N7469_000877</name>
</gene>